<keyword evidence="3" id="KW-1185">Reference proteome</keyword>
<dbReference type="OrthoDB" id="2382362at2"/>
<evidence type="ECO:0000313" key="3">
    <source>
        <dbReference type="Proteomes" id="UP000214688"/>
    </source>
</evidence>
<proteinExistence type="predicted"/>
<evidence type="ECO:0000313" key="2">
    <source>
        <dbReference type="EMBL" id="ASS75759.1"/>
    </source>
</evidence>
<reference evidence="2 3" key="1">
    <citation type="journal article" date="2015" name="Int. J. Syst. Evol. Microbiol.">
        <title>Tumebacillus algifaecis sp. nov., isolated from decomposing algal scum.</title>
        <authorList>
            <person name="Wu Y.F."/>
            <person name="Zhang B."/>
            <person name="Xing P."/>
            <person name="Wu Q.L."/>
            <person name="Liu S.J."/>
        </authorList>
    </citation>
    <scope>NUCLEOTIDE SEQUENCE [LARGE SCALE GENOMIC DNA]</scope>
    <source>
        <strain evidence="2 3">THMBR28</strain>
    </source>
</reference>
<dbReference type="AlphaFoldDB" id="A0A223D224"/>
<gene>
    <name evidence="2" type="ORF">CIG75_12705</name>
</gene>
<feature type="domain" description="DUF4376" evidence="1">
    <location>
        <begin position="112"/>
        <end position="220"/>
    </location>
</feature>
<name>A0A223D224_9BACL</name>
<organism evidence="2 3">
    <name type="scientific">Tumebacillus algifaecis</name>
    <dbReference type="NCBI Taxonomy" id="1214604"/>
    <lineage>
        <taxon>Bacteria</taxon>
        <taxon>Bacillati</taxon>
        <taxon>Bacillota</taxon>
        <taxon>Bacilli</taxon>
        <taxon>Bacillales</taxon>
        <taxon>Alicyclobacillaceae</taxon>
        <taxon>Tumebacillus</taxon>
    </lineage>
</organism>
<dbReference type="Pfam" id="PF14301">
    <property type="entry name" value="DUF4376"/>
    <property type="match status" value="1"/>
</dbReference>
<dbReference type="KEGG" id="tab:CIG75_12705"/>
<sequence>MEYIEFELINEEKAKVTLQHSKPELLSEKDSAKGLFVESVPPMPVNIEKYKIPMLYVNPATQELWWESEARPLTDQERIEQLAEQLKAEQARNKSADQRYRDLNPATVPLDQLKQSKSDQLNEACEAAILRGFTSSATGHFYAFGVHDQTNFTQQMLLLLADPSAEKVTWKTEDVGVIVHTREQFLAICAEAEQHKRAQIGRYWQLKVDLATSATWQEVDSNKWN</sequence>
<protein>
    <recommendedName>
        <fullName evidence="1">DUF4376 domain-containing protein</fullName>
    </recommendedName>
</protein>
<evidence type="ECO:0000259" key="1">
    <source>
        <dbReference type="Pfam" id="PF14301"/>
    </source>
</evidence>
<dbReference type="InterPro" id="IPR025484">
    <property type="entry name" value="DUF4376"/>
</dbReference>
<dbReference type="RefSeq" id="WP_094237000.1">
    <property type="nucleotide sequence ID" value="NZ_CP022657.1"/>
</dbReference>
<dbReference type="EMBL" id="CP022657">
    <property type="protein sequence ID" value="ASS75759.1"/>
    <property type="molecule type" value="Genomic_DNA"/>
</dbReference>
<accession>A0A223D224</accession>
<dbReference type="Proteomes" id="UP000214688">
    <property type="component" value="Chromosome"/>
</dbReference>